<evidence type="ECO:0000256" key="2">
    <source>
        <dbReference type="ARBA" id="ARBA00022844"/>
    </source>
</evidence>
<keyword evidence="2" id="KW-0946">Virion</keyword>
<dbReference type="Pfam" id="PF05065">
    <property type="entry name" value="Phage_capsid"/>
    <property type="match status" value="1"/>
</dbReference>
<feature type="coiled-coil region" evidence="3">
    <location>
        <begin position="40"/>
        <end position="67"/>
    </location>
</feature>
<dbReference type="GO" id="GO:0044423">
    <property type="term" value="C:virion component"/>
    <property type="evidence" value="ECO:0007669"/>
    <property type="project" value="UniProtKB-KW"/>
</dbReference>
<reference evidence="5" key="1">
    <citation type="submission" date="2020-04" db="EMBL/GenBank/DDBJ databases">
        <authorList>
            <person name="Chiriac C."/>
            <person name="Salcher M."/>
            <person name="Ghai R."/>
            <person name="Kavagutti S V."/>
        </authorList>
    </citation>
    <scope>NUCLEOTIDE SEQUENCE</scope>
</reference>
<gene>
    <name evidence="5" type="ORF">UFOVP681_20</name>
</gene>
<keyword evidence="3" id="KW-0175">Coiled coil</keyword>
<dbReference type="InterPro" id="IPR054612">
    <property type="entry name" value="Phage_capsid-like_C"/>
</dbReference>
<accession>A0A6J5NES6</accession>
<evidence type="ECO:0000313" key="5">
    <source>
        <dbReference type="EMBL" id="CAB4157403.1"/>
    </source>
</evidence>
<dbReference type="Gene3D" id="3.30.2400.10">
    <property type="entry name" value="Major capsid protein gp5"/>
    <property type="match status" value="1"/>
</dbReference>
<dbReference type="NCBIfam" id="TIGR01554">
    <property type="entry name" value="major_cap_HK97"/>
    <property type="match status" value="1"/>
</dbReference>
<evidence type="ECO:0000256" key="1">
    <source>
        <dbReference type="ARBA" id="ARBA00004328"/>
    </source>
</evidence>
<comment type="subcellular location">
    <subcellularLocation>
        <location evidence="1">Virion</location>
    </subcellularLocation>
</comment>
<evidence type="ECO:0000259" key="4">
    <source>
        <dbReference type="Pfam" id="PF05065"/>
    </source>
</evidence>
<evidence type="ECO:0000256" key="3">
    <source>
        <dbReference type="SAM" id="Coils"/>
    </source>
</evidence>
<dbReference type="InterPro" id="IPR024455">
    <property type="entry name" value="Phage_capsid"/>
</dbReference>
<dbReference type="SUPFAM" id="SSF56563">
    <property type="entry name" value="Major capsid protein gp5"/>
    <property type="match status" value="1"/>
</dbReference>
<dbReference type="Gene3D" id="3.30.2320.10">
    <property type="entry name" value="hypothetical protein PF0899 domain"/>
    <property type="match status" value="1"/>
</dbReference>
<organism evidence="5">
    <name type="scientific">uncultured Caudovirales phage</name>
    <dbReference type="NCBI Taxonomy" id="2100421"/>
    <lineage>
        <taxon>Viruses</taxon>
        <taxon>Duplodnaviria</taxon>
        <taxon>Heunggongvirae</taxon>
        <taxon>Uroviricota</taxon>
        <taxon>Caudoviricetes</taxon>
        <taxon>Peduoviridae</taxon>
        <taxon>Maltschvirus</taxon>
        <taxon>Maltschvirus maltsch</taxon>
    </lineage>
</organism>
<protein>
    <submittedName>
        <fullName evidence="5">COG4653 Predicted phage phi-C31 gp36 major capsid-like protein</fullName>
    </submittedName>
</protein>
<sequence>MSEDIKVAVEAVKDIQKAFEAFKETDGQRDAEIKRLGAAMPETEAKMAKIEAALDAAQKKADEAVLAAKRQARFVADGGEMDLDAKAAKWAVEASLTTKRAVGEFGAKEMNEYKSAFERLMRVNFNIDMLGDAERKALSVGQDSAGGYFVYSDMSGRIVQRIFETSPMRAYASVQVISTDALEGYYDNDETGFGWVGELEARPVSTTPNIGKWRIPVHEMYAMPDATQQLLDDSIVPLETWLDAKIADRFARAENNAFVSGNGVDKPRGFLTLANSTDLTLGVEQIKTTVNGGFAAAPSGGDVLIDALYSLKAQYRANATWFMNRATTRLVRKLKDSDGAYLWSPGIAAGQPATVLGYPVAAFEDMPDPATGSLSIAVGDMRQAYQIVDRQGIRMLRDPYTAKPKILFYATKRTGGTVVNGEALKLIQFAA</sequence>
<feature type="domain" description="Phage capsid-like C-terminal" evidence="4">
    <location>
        <begin position="146"/>
        <end position="429"/>
    </location>
</feature>
<dbReference type="EMBL" id="LR796657">
    <property type="protein sequence ID" value="CAB4157403.1"/>
    <property type="molecule type" value="Genomic_DNA"/>
</dbReference>
<proteinExistence type="predicted"/>
<name>A0A6J5NES6_9CAUD</name>